<dbReference type="GO" id="GO:0008444">
    <property type="term" value="F:CDP-diacylglycerol-glycerol-3-phosphate 3-phosphatidyltransferase activity"/>
    <property type="evidence" value="ECO:0007669"/>
    <property type="project" value="UniProtKB-EC"/>
</dbReference>
<dbReference type="EC" id="2.7.8.5" evidence="12"/>
<name>A0A3B1ADN7_9ZZZZ</name>
<evidence type="ECO:0000256" key="11">
    <source>
        <dbReference type="SAM" id="Phobius"/>
    </source>
</evidence>
<evidence type="ECO:0000313" key="12">
    <source>
        <dbReference type="EMBL" id="VAW97577.1"/>
    </source>
</evidence>
<dbReference type="PIRSF" id="PIRSF000847">
    <property type="entry name" value="Phos_ph_gly_syn"/>
    <property type="match status" value="1"/>
</dbReference>
<evidence type="ECO:0000256" key="9">
    <source>
        <dbReference type="ARBA" id="ARBA00023209"/>
    </source>
</evidence>
<dbReference type="AlphaFoldDB" id="A0A3B1ADN7"/>
<proteinExistence type="inferred from homology"/>
<dbReference type="PANTHER" id="PTHR14269">
    <property type="entry name" value="CDP-DIACYLGLYCEROL--GLYCEROL-3-PHOSPHATE 3-PHOSPHATIDYLTRANSFERASE-RELATED"/>
    <property type="match status" value="1"/>
</dbReference>
<evidence type="ECO:0000256" key="6">
    <source>
        <dbReference type="ARBA" id="ARBA00022989"/>
    </source>
</evidence>
<evidence type="ECO:0000256" key="4">
    <source>
        <dbReference type="ARBA" id="ARBA00022679"/>
    </source>
</evidence>
<keyword evidence="9" id="KW-0594">Phospholipid biosynthesis</keyword>
<comment type="similarity">
    <text evidence="2">Belongs to the CDP-alcohol phosphatidyltransferase class-I family.</text>
</comment>
<dbReference type="Gene3D" id="1.20.120.1760">
    <property type="match status" value="1"/>
</dbReference>
<dbReference type="InterPro" id="IPR000462">
    <property type="entry name" value="CDP-OH_P_trans"/>
</dbReference>
<keyword evidence="7" id="KW-0443">Lipid metabolism</keyword>
<keyword evidence="4 12" id="KW-0808">Transferase</keyword>
<keyword evidence="5 11" id="KW-0812">Transmembrane</keyword>
<dbReference type="Pfam" id="PF01066">
    <property type="entry name" value="CDP-OH_P_transf"/>
    <property type="match status" value="1"/>
</dbReference>
<evidence type="ECO:0000256" key="7">
    <source>
        <dbReference type="ARBA" id="ARBA00023098"/>
    </source>
</evidence>
<keyword evidence="6 11" id="KW-1133">Transmembrane helix</keyword>
<evidence type="ECO:0000256" key="8">
    <source>
        <dbReference type="ARBA" id="ARBA00023136"/>
    </source>
</evidence>
<keyword evidence="10" id="KW-1208">Phospholipid metabolism</keyword>
<dbReference type="PANTHER" id="PTHR14269:SF62">
    <property type="entry name" value="CDP-DIACYLGLYCEROL--GLYCEROL-3-PHOSPHATE 3-PHOSPHATIDYLTRANSFERASE 1, CHLOROPLASTIC"/>
    <property type="match status" value="1"/>
</dbReference>
<feature type="transmembrane region" description="Helical" evidence="11">
    <location>
        <begin position="159"/>
        <end position="180"/>
    </location>
</feature>
<feature type="transmembrane region" description="Helical" evidence="11">
    <location>
        <begin position="74"/>
        <end position="100"/>
    </location>
</feature>
<protein>
    <submittedName>
        <fullName evidence="12">CDP-diacylglycerol--glycerol-3-phosphate 3-phosphatidyltransferase</fullName>
        <ecNumber evidence="12">2.7.8.5</ecNumber>
    </submittedName>
</protein>
<keyword evidence="3" id="KW-0444">Lipid biosynthesis</keyword>
<dbReference type="InterPro" id="IPR050324">
    <property type="entry name" value="CDP-alcohol_PTase-I"/>
</dbReference>
<evidence type="ECO:0000256" key="10">
    <source>
        <dbReference type="ARBA" id="ARBA00023264"/>
    </source>
</evidence>
<dbReference type="GO" id="GO:0005886">
    <property type="term" value="C:plasma membrane"/>
    <property type="evidence" value="ECO:0007669"/>
    <property type="project" value="TreeGrafter"/>
</dbReference>
<dbReference type="EMBL" id="UOFT01000059">
    <property type="protein sequence ID" value="VAW97577.1"/>
    <property type="molecule type" value="Genomic_DNA"/>
</dbReference>
<comment type="subcellular location">
    <subcellularLocation>
        <location evidence="1">Membrane</location>
        <topology evidence="1">Multi-pass membrane protein</topology>
    </subcellularLocation>
</comment>
<accession>A0A3B1ADN7</accession>
<dbReference type="InterPro" id="IPR048254">
    <property type="entry name" value="CDP_ALCOHOL_P_TRANSF_CS"/>
</dbReference>
<dbReference type="InterPro" id="IPR043130">
    <property type="entry name" value="CDP-OH_PTrfase_TM_dom"/>
</dbReference>
<evidence type="ECO:0000256" key="2">
    <source>
        <dbReference type="ARBA" id="ARBA00010441"/>
    </source>
</evidence>
<dbReference type="NCBIfam" id="TIGR00560">
    <property type="entry name" value="pgsA"/>
    <property type="match status" value="1"/>
</dbReference>
<evidence type="ECO:0000256" key="5">
    <source>
        <dbReference type="ARBA" id="ARBA00022692"/>
    </source>
</evidence>
<dbReference type="InterPro" id="IPR004570">
    <property type="entry name" value="Phosphatidylglycerol_P_synth"/>
</dbReference>
<dbReference type="PROSITE" id="PS00379">
    <property type="entry name" value="CDP_ALCOHOL_P_TRANSF"/>
    <property type="match status" value="1"/>
</dbReference>
<evidence type="ECO:0000256" key="3">
    <source>
        <dbReference type="ARBA" id="ARBA00022516"/>
    </source>
</evidence>
<keyword evidence="8 11" id="KW-0472">Membrane</keyword>
<dbReference type="GO" id="GO:0046474">
    <property type="term" value="P:glycerophospholipid biosynthetic process"/>
    <property type="evidence" value="ECO:0007669"/>
    <property type="project" value="TreeGrafter"/>
</dbReference>
<sequence length="190" mass="21224">MKLSLPNQLTVARIVFIPIFLLVFYIPLWGANNYILAGIFFIASVTDWLDGYLARRWDQQSDFGAFLDPVADKLMIATVLVCLVSKYPSFGVTISAVIIVGREITVSALREWMASLGERAKVKVGYPGKIKTGFQMLAIGLMLYEVPVWGINTLETGKIFLYIAAALTVWSMLGYLKAAWPSLYESQENQ</sequence>
<reference evidence="12" key="1">
    <citation type="submission" date="2018-06" db="EMBL/GenBank/DDBJ databases">
        <authorList>
            <person name="Zhirakovskaya E."/>
        </authorList>
    </citation>
    <scope>NUCLEOTIDE SEQUENCE</scope>
</reference>
<evidence type="ECO:0000256" key="1">
    <source>
        <dbReference type="ARBA" id="ARBA00004141"/>
    </source>
</evidence>
<organism evidence="12">
    <name type="scientific">hydrothermal vent metagenome</name>
    <dbReference type="NCBI Taxonomy" id="652676"/>
    <lineage>
        <taxon>unclassified sequences</taxon>
        <taxon>metagenomes</taxon>
        <taxon>ecological metagenomes</taxon>
    </lineage>
</organism>
<gene>
    <name evidence="12" type="ORF">MNBD_GAMMA23-1077</name>
</gene>